<feature type="binding site" evidence="2">
    <location>
        <position position="107"/>
    </location>
    <ligand>
        <name>Zn(2+)</name>
        <dbReference type="ChEBI" id="CHEBI:29105"/>
        <label>2</label>
    </ligand>
</feature>
<gene>
    <name evidence="4" type="ORF">H2200_003320</name>
</gene>
<sequence>MIAQRKGNPTLEILTAAARGSYGVLAVIVYNVEQLTALVRAAEAKRSPLIIQLFPSTLIQLPSLVFAVSAAAKIASVPISVHLDHAQDEAQIRQCIEESPFDSIMVDMSHYEKEENLSKTRELAKLCHANGIAVEAESGRINGDEDGIAGTGNLEGLEYSQTLLSYRNADDILELLTTAADVEDFIEVEIDMLAPSVGNIHGDYGARGPHLDMARLSSISHQLKGRAELVLHGTNDFEPELTKECIRAGVTKININKLILQCWNDHLAANAHKFSVTRLIDGGIAVLQPEIERWMDIVGSSGKA</sequence>
<keyword evidence="3" id="KW-0324">Glycolysis</keyword>
<dbReference type="PANTHER" id="PTHR30304">
    <property type="entry name" value="D-TAGATOSE-1,6-BISPHOSPHATE ALDOLASE"/>
    <property type="match status" value="1"/>
</dbReference>
<dbReference type="GO" id="GO:0004332">
    <property type="term" value="F:fructose-bisphosphate aldolase activity"/>
    <property type="evidence" value="ECO:0007669"/>
    <property type="project" value="UniProtKB-EC"/>
</dbReference>
<protein>
    <recommendedName>
        <fullName evidence="3">Fructose-bisphosphate aldolase</fullName>
        <shortName evidence="3">FBP aldolase</shortName>
        <ecNumber evidence="3">4.1.2.13</ecNumber>
    </recommendedName>
</protein>
<keyword evidence="3" id="KW-0456">Lyase</keyword>
<dbReference type="Proteomes" id="UP001172673">
    <property type="component" value="Unassembled WGS sequence"/>
</dbReference>
<dbReference type="InterPro" id="IPR013785">
    <property type="entry name" value="Aldolase_TIM"/>
</dbReference>
<comment type="catalytic activity">
    <reaction evidence="3">
        <text>beta-D-fructose 1,6-bisphosphate = D-glyceraldehyde 3-phosphate + dihydroxyacetone phosphate</text>
        <dbReference type="Rhea" id="RHEA:14729"/>
        <dbReference type="ChEBI" id="CHEBI:32966"/>
        <dbReference type="ChEBI" id="CHEBI:57642"/>
        <dbReference type="ChEBI" id="CHEBI:59776"/>
        <dbReference type="EC" id="4.1.2.13"/>
    </reaction>
</comment>
<dbReference type="GO" id="GO:0006096">
    <property type="term" value="P:glycolytic process"/>
    <property type="evidence" value="ECO:0007669"/>
    <property type="project" value="UniProtKB-KW"/>
</dbReference>
<comment type="function">
    <text evidence="3">Catalyzes the aldol condensation of dihydroxyacetone phosphate (DHAP or glycerone-phosphate) with glyceraldehyde 3-phosphate (G3P) to form fructose 1,6-bisphosphate (FBP) in gluconeogenesis and the reverse reaction in glycolysis.</text>
</comment>
<evidence type="ECO:0000313" key="5">
    <source>
        <dbReference type="Proteomes" id="UP001172673"/>
    </source>
</evidence>
<dbReference type="InterPro" id="IPR000771">
    <property type="entry name" value="FBA_II"/>
</dbReference>
<dbReference type="EMBL" id="JAPDRK010000004">
    <property type="protein sequence ID" value="KAJ9613378.1"/>
    <property type="molecule type" value="Genomic_DNA"/>
</dbReference>
<dbReference type="GO" id="GO:0008270">
    <property type="term" value="F:zinc ion binding"/>
    <property type="evidence" value="ECO:0007669"/>
    <property type="project" value="UniProtKB-UniRule"/>
</dbReference>
<proteinExistence type="inferred from homology"/>
<feature type="binding site" evidence="2">
    <location>
        <position position="137"/>
    </location>
    <ligand>
        <name>Zn(2+)</name>
        <dbReference type="ChEBI" id="CHEBI:29105"/>
        <label>2</label>
    </ligand>
</feature>
<evidence type="ECO:0000256" key="3">
    <source>
        <dbReference type="RuleBase" id="RU366023"/>
    </source>
</evidence>
<comment type="caution">
    <text evidence="4">The sequence shown here is derived from an EMBL/GenBank/DDBJ whole genome shotgun (WGS) entry which is preliminary data.</text>
</comment>
<name>A0AA38XH45_9EURO</name>
<comment type="similarity">
    <text evidence="3">Belongs to the class II fructose-bisphosphate aldolase family.</text>
</comment>
<keyword evidence="5" id="KW-1185">Reference proteome</keyword>
<keyword evidence="2 3" id="KW-0862">Zinc</keyword>
<comment type="cofactor">
    <cofactor evidence="2 3">
        <name>Zn(2+)</name>
        <dbReference type="ChEBI" id="CHEBI:29105"/>
    </cofactor>
    <text evidence="2 3">Binds 2 Zn(2+) ions per subunit. One is catalytic and the other provides a structural contribution.</text>
</comment>
<dbReference type="Pfam" id="PF01116">
    <property type="entry name" value="F_bP_aldolase"/>
    <property type="match status" value="1"/>
</dbReference>
<dbReference type="PIRSF" id="PIRSF001359">
    <property type="entry name" value="F_bP_aldolase_II"/>
    <property type="match status" value="1"/>
</dbReference>
<keyword evidence="2 3" id="KW-0479">Metal-binding</keyword>
<feature type="binding site" evidence="2">
    <location>
        <position position="85"/>
    </location>
    <ligand>
        <name>Zn(2+)</name>
        <dbReference type="ChEBI" id="CHEBI:29105"/>
        <label>1</label>
        <note>catalytic</note>
    </ligand>
</feature>
<evidence type="ECO:0000313" key="4">
    <source>
        <dbReference type="EMBL" id="KAJ9613378.1"/>
    </source>
</evidence>
<dbReference type="Gene3D" id="3.20.20.70">
    <property type="entry name" value="Aldolase class I"/>
    <property type="match status" value="1"/>
</dbReference>
<feature type="binding site" evidence="2">
    <location>
        <position position="232"/>
    </location>
    <ligand>
        <name>Zn(2+)</name>
        <dbReference type="ChEBI" id="CHEBI:29105"/>
        <label>1</label>
        <note>catalytic</note>
    </ligand>
</feature>
<reference evidence="4" key="1">
    <citation type="submission" date="2022-10" db="EMBL/GenBank/DDBJ databases">
        <title>Culturing micro-colonial fungi from biological soil crusts in the Mojave desert and describing Neophaeococcomyces mojavensis, and introducing the new genera and species Taxawa tesnikishii.</title>
        <authorList>
            <person name="Kurbessoian T."/>
            <person name="Stajich J.E."/>
        </authorList>
    </citation>
    <scope>NUCLEOTIDE SEQUENCE</scope>
    <source>
        <strain evidence="4">TK_41</strain>
    </source>
</reference>
<feature type="active site" description="Proton donor" evidence="1">
    <location>
        <position position="84"/>
    </location>
</feature>
<dbReference type="PANTHER" id="PTHR30304:SF0">
    <property type="entry name" value="D-TAGATOSE-1,6-BISPHOSPHATE ALDOLASE SUBUNIT GATY-RELATED"/>
    <property type="match status" value="1"/>
</dbReference>
<accession>A0AA38XH45</accession>
<dbReference type="InterPro" id="IPR050246">
    <property type="entry name" value="Class_II_FBP_aldolase"/>
</dbReference>
<evidence type="ECO:0000256" key="2">
    <source>
        <dbReference type="PIRSR" id="PIRSR001359-3"/>
    </source>
</evidence>
<feature type="binding site" evidence="2">
    <location>
        <position position="201"/>
    </location>
    <ligand>
        <name>Zn(2+)</name>
        <dbReference type="ChEBI" id="CHEBI:29105"/>
        <label>1</label>
        <note>catalytic</note>
    </ligand>
</feature>
<dbReference type="SUPFAM" id="SSF51569">
    <property type="entry name" value="Aldolase"/>
    <property type="match status" value="1"/>
</dbReference>
<comment type="pathway">
    <text evidence="3">Carbohydrate degradation; glycolysis; D-glyceraldehyde 3-phosphate and glycerone phosphate from D-glucose: step 4/4.</text>
</comment>
<evidence type="ECO:0000256" key="1">
    <source>
        <dbReference type="PIRSR" id="PIRSR001359-1"/>
    </source>
</evidence>
<dbReference type="EC" id="4.1.2.13" evidence="3"/>
<organism evidence="4 5">
    <name type="scientific">Cladophialophora chaetospira</name>
    <dbReference type="NCBI Taxonomy" id="386627"/>
    <lineage>
        <taxon>Eukaryota</taxon>
        <taxon>Fungi</taxon>
        <taxon>Dikarya</taxon>
        <taxon>Ascomycota</taxon>
        <taxon>Pezizomycotina</taxon>
        <taxon>Eurotiomycetes</taxon>
        <taxon>Chaetothyriomycetidae</taxon>
        <taxon>Chaetothyriales</taxon>
        <taxon>Herpotrichiellaceae</taxon>
        <taxon>Cladophialophora</taxon>
    </lineage>
</organism>
<dbReference type="AlphaFoldDB" id="A0AA38XH45"/>